<protein>
    <submittedName>
        <fullName evidence="6">Protein RTM1</fullName>
    </submittedName>
</protein>
<dbReference type="eggNOG" id="ENOG502SJTT">
    <property type="taxonomic scope" value="Eukaryota"/>
</dbReference>
<dbReference type="InterPro" id="IPR007568">
    <property type="entry name" value="RTA1"/>
</dbReference>
<dbReference type="HOGENOM" id="CLU_033465_0_1_1"/>
<keyword evidence="3 5" id="KW-1133">Transmembrane helix</keyword>
<feature type="transmembrane region" description="Helical" evidence="5">
    <location>
        <begin position="158"/>
        <end position="179"/>
    </location>
</feature>
<evidence type="ECO:0000313" key="6">
    <source>
        <dbReference type="EMBL" id="KFX47946.1"/>
    </source>
</evidence>
<evidence type="ECO:0000256" key="4">
    <source>
        <dbReference type="ARBA" id="ARBA00023136"/>
    </source>
</evidence>
<dbReference type="Pfam" id="PF04479">
    <property type="entry name" value="RTA1"/>
    <property type="match status" value="1"/>
</dbReference>
<dbReference type="PANTHER" id="PTHR31465:SF13">
    <property type="entry name" value="RTA1 DOMAIN PROTEIN-RELATED"/>
    <property type="match status" value="1"/>
</dbReference>
<dbReference type="EMBL" id="JPOX01000013">
    <property type="protein sequence ID" value="KFX47946.1"/>
    <property type="molecule type" value="Genomic_DNA"/>
</dbReference>
<sequence length="364" mass="41122">MSSNSDSEAHSLYPYEPSHVLPAFFAVLIGISLVIHIYQNFRYKFWSTTFWMSWGGAIFTVGWIARCIASHNTSNLNLYIVQTVFIYAGPPIYSATAYNMIGRLLHYLPMHAPLHPNRATIFFIYLGIAVESLTTAGASRMATNADDLSIFKSGGTLISIALVLQAIVEAMVVGVVILVHYRARHAARPPPCNVQRLCYTLYGTSFLVIFRCICRAIESFTTFTQIDSCLQGHCSPIITHEWYLYCFEAAPMVVFTYWLNFMHPGRFLPREKTRYLDLDCETERLGPGWIDKRSMWQTVIDPFDLSGIISGKPNHEAFWLWPEKWPAAVDGSFALGTASNVREAEYKTSECPESAHEKQPSQSV</sequence>
<comment type="subcellular location">
    <subcellularLocation>
        <location evidence="1">Membrane</location>
        <topology evidence="1">Multi-pass membrane protein</topology>
    </subcellularLocation>
</comment>
<evidence type="ECO:0000256" key="5">
    <source>
        <dbReference type="SAM" id="Phobius"/>
    </source>
</evidence>
<proteinExistence type="predicted"/>
<feature type="transmembrane region" description="Helical" evidence="5">
    <location>
        <begin position="20"/>
        <end position="38"/>
    </location>
</feature>
<dbReference type="PANTHER" id="PTHR31465">
    <property type="entry name" value="PROTEIN RTA1-RELATED"/>
    <property type="match status" value="1"/>
</dbReference>
<evidence type="ECO:0000256" key="2">
    <source>
        <dbReference type="ARBA" id="ARBA00022692"/>
    </source>
</evidence>
<keyword evidence="4 5" id="KW-0472">Membrane</keyword>
<feature type="transmembrane region" description="Helical" evidence="5">
    <location>
        <begin position="45"/>
        <end position="65"/>
    </location>
</feature>
<comment type="caution">
    <text evidence="6">The sequence shown here is derived from an EMBL/GenBank/DDBJ whole genome shotgun (WGS) entry which is preliminary data.</text>
</comment>
<accession>A0A093VMR9</accession>
<feature type="transmembrane region" description="Helical" evidence="5">
    <location>
        <begin position="77"/>
        <end position="98"/>
    </location>
</feature>
<keyword evidence="2 5" id="KW-0812">Transmembrane</keyword>
<name>A0A093VMR9_TALMA</name>
<evidence type="ECO:0000256" key="3">
    <source>
        <dbReference type="ARBA" id="ARBA00022989"/>
    </source>
</evidence>
<dbReference type="AlphaFoldDB" id="A0A093VMR9"/>
<evidence type="ECO:0000256" key="1">
    <source>
        <dbReference type="ARBA" id="ARBA00004141"/>
    </source>
</evidence>
<organism evidence="6">
    <name type="scientific">Talaromyces marneffei PM1</name>
    <dbReference type="NCBI Taxonomy" id="1077442"/>
    <lineage>
        <taxon>Eukaryota</taxon>
        <taxon>Fungi</taxon>
        <taxon>Dikarya</taxon>
        <taxon>Ascomycota</taxon>
        <taxon>Pezizomycotina</taxon>
        <taxon>Eurotiomycetes</taxon>
        <taxon>Eurotiomycetidae</taxon>
        <taxon>Eurotiales</taxon>
        <taxon>Trichocomaceae</taxon>
        <taxon>Talaromyces</taxon>
        <taxon>Talaromyces sect. Talaromyces</taxon>
    </lineage>
</organism>
<feature type="transmembrane region" description="Helical" evidence="5">
    <location>
        <begin position="119"/>
        <end position="138"/>
    </location>
</feature>
<reference evidence="6" key="1">
    <citation type="journal article" date="2014" name="PLoS Genet.">
        <title>Signature Gene Expression Reveals Novel Clues to the Molecular Mechanisms of Dimorphic Transition in Penicillium marneffei.</title>
        <authorList>
            <person name="Yang E."/>
            <person name="Wang G."/>
            <person name="Cai J."/>
            <person name="Woo P.C."/>
            <person name="Lau S.K."/>
            <person name="Yuen K.-Y."/>
            <person name="Chow W.-N."/>
            <person name="Lin X."/>
        </authorList>
    </citation>
    <scope>NUCLEOTIDE SEQUENCE [LARGE SCALE GENOMIC DNA]</scope>
    <source>
        <strain evidence="6">PM1</strain>
    </source>
</reference>
<gene>
    <name evidence="6" type="ORF">GQ26_0130360</name>
</gene>
<dbReference type="GO" id="GO:0016020">
    <property type="term" value="C:membrane"/>
    <property type="evidence" value="ECO:0007669"/>
    <property type="project" value="UniProtKB-SubCell"/>
</dbReference>